<feature type="compositionally biased region" description="Basic and acidic residues" evidence="2">
    <location>
        <begin position="753"/>
        <end position="775"/>
    </location>
</feature>
<feature type="compositionally biased region" description="Polar residues" evidence="2">
    <location>
        <begin position="392"/>
        <end position="403"/>
    </location>
</feature>
<feature type="compositionally biased region" description="Polar residues" evidence="2">
    <location>
        <begin position="845"/>
        <end position="865"/>
    </location>
</feature>
<feature type="region of interest" description="Disordered" evidence="2">
    <location>
        <begin position="707"/>
        <end position="1300"/>
    </location>
</feature>
<dbReference type="Proteomes" id="UP000275078">
    <property type="component" value="Unassembled WGS sequence"/>
</dbReference>
<feature type="compositionally biased region" description="Basic and acidic residues" evidence="2">
    <location>
        <begin position="866"/>
        <end position="877"/>
    </location>
</feature>
<feature type="compositionally biased region" description="Low complexity" evidence="2">
    <location>
        <begin position="1126"/>
        <end position="1141"/>
    </location>
</feature>
<name>A0A3N4HXW3_ASCIM</name>
<feature type="coiled-coil region" evidence="1">
    <location>
        <begin position="634"/>
        <end position="661"/>
    </location>
</feature>
<feature type="compositionally biased region" description="Low complexity" evidence="2">
    <location>
        <begin position="1212"/>
        <end position="1233"/>
    </location>
</feature>
<feature type="compositionally biased region" description="Polar residues" evidence="2">
    <location>
        <begin position="716"/>
        <end position="733"/>
    </location>
</feature>
<protein>
    <submittedName>
        <fullName evidence="3">Uncharacterized protein</fullName>
    </submittedName>
</protein>
<feature type="compositionally biased region" description="Basic and acidic residues" evidence="2">
    <location>
        <begin position="341"/>
        <end position="352"/>
    </location>
</feature>
<feature type="compositionally biased region" description="Basic and acidic residues" evidence="2">
    <location>
        <begin position="373"/>
        <end position="387"/>
    </location>
</feature>
<sequence length="1300" mass="143285">MAHPDPSRALDTSEPPVVETDEASGEARIRTVEEALGMYREYSLLCIEALKKHGHWPTPSAGVKFNPERCKAELTAFVARTEEIYHAIQYFRRARLEGEREGYHPSWDRQKRTVKNEGEVDWGVRGREGILKQLEEIAENARAGNTAAAAGGKLKRGESKTDRKGLRGTLRRRVKNLFFDPPPEPLVKTVVRPAAENRYSLMPDAVVPSRVKGLRISRPVMITPMPGGGRLVPAGAGRRGALGRGLSVKSDGDIAETGRRSGGLVGAFESLEVGRSPKLRMGVRSLTGETTRPEVRRNTFSDGSGRLVELDGGVPGLQRSGSKFVPPRDEDEDPYRHLRREPKTRTQKRVEKGGGPVMAPPVLRSGVASPPRVPHDRIASPTRDPRDGAISPTYSRPGTSLEPSNPFDDPRMSIDDAAVQEVLSDYYDDDEAERRQEREDEALARRLQEEERVEKERALRARGEDPLADYLEGRTDWTRTVSLTSAAAPPPSNRHSTPSTSSIPSTAKNRLSTASDIVHAGTSFPSSAQDPMRYTGEKIKKPMPVPKKERGSTGSGRSVEARQWNGADRAPPPTVAKGLGPGEVVQPVQAAAPLVQVRRHSSRERRSGGGGGRMDEGKRYSAGAQPLETPGSIIHTLSDKEQNLEQELRLVRQHKEEFIREQEARKREEGKRKFDAWMHNRDAGPAVWKPDPKALPEDMRLTYERTGELRYRHQIPQESTSRSGLNRTQTAPAETSMGHMGMERGGVNPRGPVDYEHLDKSHSDLNEEKRRREVPRQGQPSSSRPGNGALGRTETMPMPMPGQFPPQQQYQQRQHGRAGSEQPRQVQFSDADPEIIRSRTHQRSGSHQIQGHSRQPSASTAQQPQYRDDRQRSDRTRGSTSTKGSRDHAPNLDKSLPPPPREPEPERRLMEDHMATWAEARPLIRRTQPDHPRNPQGPTYPRLGTEEQPPHQPTRPHQPRLQTHDNRPPQPQPTRPHDERDYDYRLDSKSPLGHYADAYDPSDTDSVDSVGFNTNFSDFPRNIHSRGPGPSHSEEVSPKTLGTSPAPYQTLDPDAARNEVQVKPWGKEVPTPIATEFTQQARGYMPTSPAGRSQSNGPTTARPFASPTLPAKNPNRQKSKAERAAEIASSSRSFARASPARASPPPPLTNTGLFSKNSTTPQSSPRKQHHQPSTSSPLAHTRPNRPVRAGDMTIDTTYAQAHTKFGLSTPPGSSDISGLDSSLDFQLPRSSPQPRLPPTPAASGTDVPAGRRKASTPGYAEAVYADPLTSSAPPQDIAPSPPHSTPPPSSPSTLPSVHRG</sequence>
<feature type="compositionally biased region" description="Basic and acidic residues" evidence="2">
    <location>
        <begin position="975"/>
        <end position="988"/>
    </location>
</feature>
<gene>
    <name evidence="3" type="ORF">BJ508DRAFT_364116</name>
</gene>
<feature type="region of interest" description="Disordered" evidence="2">
    <location>
        <begin position="146"/>
        <end position="165"/>
    </location>
</feature>
<feature type="compositionally biased region" description="Low complexity" evidence="2">
    <location>
        <begin position="496"/>
        <end position="506"/>
    </location>
</feature>
<feature type="compositionally biased region" description="Polar residues" evidence="2">
    <location>
        <begin position="1090"/>
        <end position="1099"/>
    </location>
</feature>
<evidence type="ECO:0000256" key="1">
    <source>
        <dbReference type="SAM" id="Coils"/>
    </source>
</evidence>
<feature type="compositionally biased region" description="Basic and acidic residues" evidence="2">
    <location>
        <begin position="901"/>
        <end position="914"/>
    </location>
</feature>
<keyword evidence="4" id="KW-1185">Reference proteome</keyword>
<organism evidence="3 4">
    <name type="scientific">Ascobolus immersus RN42</name>
    <dbReference type="NCBI Taxonomy" id="1160509"/>
    <lineage>
        <taxon>Eukaryota</taxon>
        <taxon>Fungi</taxon>
        <taxon>Dikarya</taxon>
        <taxon>Ascomycota</taxon>
        <taxon>Pezizomycotina</taxon>
        <taxon>Pezizomycetes</taxon>
        <taxon>Pezizales</taxon>
        <taxon>Ascobolaceae</taxon>
        <taxon>Ascobolus</taxon>
    </lineage>
</organism>
<feature type="region of interest" description="Disordered" evidence="2">
    <location>
        <begin position="288"/>
        <end position="412"/>
    </location>
</feature>
<proteinExistence type="predicted"/>
<accession>A0A3N4HXW3</accession>
<feature type="compositionally biased region" description="Low complexity" evidence="2">
    <location>
        <begin position="584"/>
        <end position="596"/>
    </location>
</feature>
<feature type="compositionally biased region" description="Low complexity" evidence="2">
    <location>
        <begin position="1291"/>
        <end position="1300"/>
    </location>
</feature>
<evidence type="ECO:0000256" key="2">
    <source>
        <dbReference type="SAM" id="MobiDB-lite"/>
    </source>
</evidence>
<feature type="region of interest" description="Disordered" evidence="2">
    <location>
        <begin position="1"/>
        <end position="26"/>
    </location>
</feature>
<evidence type="ECO:0000313" key="3">
    <source>
        <dbReference type="EMBL" id="RPA77936.1"/>
    </source>
</evidence>
<reference evidence="3 4" key="1">
    <citation type="journal article" date="2018" name="Nat. Ecol. Evol.">
        <title>Pezizomycetes genomes reveal the molecular basis of ectomycorrhizal truffle lifestyle.</title>
        <authorList>
            <person name="Murat C."/>
            <person name="Payen T."/>
            <person name="Noel B."/>
            <person name="Kuo A."/>
            <person name="Morin E."/>
            <person name="Chen J."/>
            <person name="Kohler A."/>
            <person name="Krizsan K."/>
            <person name="Balestrini R."/>
            <person name="Da Silva C."/>
            <person name="Montanini B."/>
            <person name="Hainaut M."/>
            <person name="Levati E."/>
            <person name="Barry K.W."/>
            <person name="Belfiori B."/>
            <person name="Cichocki N."/>
            <person name="Clum A."/>
            <person name="Dockter R.B."/>
            <person name="Fauchery L."/>
            <person name="Guy J."/>
            <person name="Iotti M."/>
            <person name="Le Tacon F."/>
            <person name="Lindquist E.A."/>
            <person name="Lipzen A."/>
            <person name="Malagnac F."/>
            <person name="Mello A."/>
            <person name="Molinier V."/>
            <person name="Miyauchi S."/>
            <person name="Poulain J."/>
            <person name="Riccioni C."/>
            <person name="Rubini A."/>
            <person name="Sitrit Y."/>
            <person name="Splivallo R."/>
            <person name="Traeger S."/>
            <person name="Wang M."/>
            <person name="Zifcakova L."/>
            <person name="Wipf D."/>
            <person name="Zambonelli A."/>
            <person name="Paolocci F."/>
            <person name="Nowrousian M."/>
            <person name="Ottonello S."/>
            <person name="Baldrian P."/>
            <person name="Spatafora J.W."/>
            <person name="Henrissat B."/>
            <person name="Nagy L.G."/>
            <person name="Aury J.M."/>
            <person name="Wincker P."/>
            <person name="Grigoriev I.V."/>
            <person name="Bonfante P."/>
            <person name="Martin F.M."/>
        </authorList>
    </citation>
    <scope>NUCLEOTIDE SEQUENCE [LARGE SCALE GENOMIC DNA]</scope>
    <source>
        <strain evidence="3 4">RN42</strain>
    </source>
</reference>
<evidence type="ECO:0000313" key="4">
    <source>
        <dbReference type="Proteomes" id="UP000275078"/>
    </source>
</evidence>
<feature type="compositionally biased region" description="Polar residues" evidence="2">
    <location>
        <begin position="1149"/>
        <end position="1178"/>
    </location>
</feature>
<dbReference type="EMBL" id="ML119718">
    <property type="protein sequence ID" value="RPA77936.1"/>
    <property type="molecule type" value="Genomic_DNA"/>
</dbReference>
<feature type="compositionally biased region" description="Basic and acidic residues" evidence="2">
    <location>
        <begin position="535"/>
        <end position="551"/>
    </location>
</feature>
<keyword evidence="1" id="KW-0175">Coiled coil</keyword>
<feature type="compositionally biased region" description="Pro residues" evidence="2">
    <location>
        <begin position="1279"/>
        <end position="1290"/>
    </location>
</feature>
<feature type="region of interest" description="Disordered" evidence="2">
    <location>
        <begin position="484"/>
        <end position="632"/>
    </location>
</feature>
<feature type="compositionally biased region" description="Basic and acidic residues" evidence="2">
    <location>
        <begin position="155"/>
        <end position="165"/>
    </location>
</feature>